<proteinExistence type="predicted"/>
<evidence type="ECO:0008006" key="4">
    <source>
        <dbReference type="Google" id="ProtNLM"/>
    </source>
</evidence>
<feature type="transmembrane region" description="Helical" evidence="1">
    <location>
        <begin position="23"/>
        <end position="42"/>
    </location>
</feature>
<reference evidence="2" key="1">
    <citation type="submission" date="2021-01" db="EMBL/GenBank/DDBJ databases">
        <authorList>
            <consortium name="Genoscope - CEA"/>
            <person name="William W."/>
        </authorList>
    </citation>
    <scope>NUCLEOTIDE SEQUENCE</scope>
</reference>
<protein>
    <recommendedName>
        <fullName evidence="4">Transmembrane protein</fullName>
    </recommendedName>
</protein>
<dbReference type="EMBL" id="CAJJDO010000029">
    <property type="protein sequence ID" value="CAD8156536.1"/>
    <property type="molecule type" value="Genomic_DNA"/>
</dbReference>
<dbReference type="AlphaFoldDB" id="A0A8S1U1B1"/>
<keyword evidence="3" id="KW-1185">Reference proteome</keyword>
<accession>A0A8S1U1B1</accession>
<keyword evidence="1" id="KW-0472">Membrane</keyword>
<evidence type="ECO:0000256" key="1">
    <source>
        <dbReference type="SAM" id="Phobius"/>
    </source>
</evidence>
<comment type="caution">
    <text evidence="2">The sequence shown here is derived from an EMBL/GenBank/DDBJ whole genome shotgun (WGS) entry which is preliminary data.</text>
</comment>
<keyword evidence="1" id="KW-1133">Transmembrane helix</keyword>
<name>A0A8S1U1B1_9CILI</name>
<keyword evidence="1" id="KW-0812">Transmembrane</keyword>
<evidence type="ECO:0000313" key="3">
    <source>
        <dbReference type="Proteomes" id="UP000689195"/>
    </source>
</evidence>
<sequence length="156" mass="18350">MYDHAFLGLNAIAANFNTPNKMAALNTSFNYLLLNSLVAYYFSYQGQRKNILIVYLILFMISNQYNEFMNTEFDIRVVILKSQALINFEINYKKIKQSMPQITQIQSKKCEHIVNSVDNNNQNIMLKKVNNQLHIIFIGQFNTSIKQHKKYNYIHI</sequence>
<organism evidence="2 3">
    <name type="scientific">Paramecium pentaurelia</name>
    <dbReference type="NCBI Taxonomy" id="43138"/>
    <lineage>
        <taxon>Eukaryota</taxon>
        <taxon>Sar</taxon>
        <taxon>Alveolata</taxon>
        <taxon>Ciliophora</taxon>
        <taxon>Intramacronucleata</taxon>
        <taxon>Oligohymenophorea</taxon>
        <taxon>Peniculida</taxon>
        <taxon>Parameciidae</taxon>
        <taxon>Paramecium</taxon>
    </lineage>
</organism>
<evidence type="ECO:0000313" key="2">
    <source>
        <dbReference type="EMBL" id="CAD8156536.1"/>
    </source>
</evidence>
<dbReference type="OrthoDB" id="332281at2759"/>
<gene>
    <name evidence="2" type="ORF">PPENT_87.1.T0290043</name>
</gene>
<dbReference type="Proteomes" id="UP000689195">
    <property type="component" value="Unassembled WGS sequence"/>
</dbReference>